<sequence length="482" mass="52637">MQHVDLSHTDPDLPEHLVLILHGSRGDLSKRMVLASLYLLHRRGLLPRTWQIIGTGQVDDGDDAFRAEVRDAFEEHTDQPLDAFDEFAQHLSYAYQVEKDSPWSRADDVAAAVADGALVVHYLAIPPTAFAPATEALAAQGLLDGARVVYEKPFGTSPETFAELDDLVHEHLDESQVFRIDHFLAKEGTQNLHVLRFANELFKSVWNREHVLEVQVDVPETLDVAQRASFYDATGAALDMLVTHLFQVASEVALETPDTLEVDELVAAREEVFRHFRELDPEDDVVLGQFDGYTAIDGVADDSQTDTYVAARLWIDTDRWRGVPFVLRTGKRLARGAQRVTLIIRSPESGPLGGVGIDSVSVSIAGDGRIEISTTVKRPGPELVLAQGTAVLDFDDVAVGEALPPYASAVHDVLVGDRRAFTTSATLHEAWRAFAPLLGERRPTPVPYAPGSMGPAEADRLVSDAGWCVTAPDDAAGTGENS</sequence>
<keyword evidence="2 6" id="KW-0313">Glucose metabolism</keyword>
<dbReference type="GO" id="GO:0005829">
    <property type="term" value="C:cytosol"/>
    <property type="evidence" value="ECO:0007669"/>
    <property type="project" value="TreeGrafter"/>
</dbReference>
<dbReference type="Pfam" id="PF02781">
    <property type="entry name" value="G6PD_C"/>
    <property type="match status" value="1"/>
</dbReference>
<feature type="binding site" evidence="6">
    <location>
        <position position="331"/>
    </location>
    <ligand>
        <name>substrate</name>
    </ligand>
</feature>
<dbReference type="InterPro" id="IPR001282">
    <property type="entry name" value="G6P_DH"/>
</dbReference>
<comment type="similarity">
    <text evidence="6">Belongs to the glucose-6-phosphate dehydrogenase family.</text>
</comment>
<dbReference type="InterPro" id="IPR022674">
    <property type="entry name" value="G6P_DH_NAD-bd"/>
</dbReference>
<evidence type="ECO:0000256" key="3">
    <source>
        <dbReference type="ARBA" id="ARBA00022857"/>
    </source>
</evidence>
<feature type="domain" description="Glucose-6-phosphate dehydrogenase NAD-binding" evidence="7">
    <location>
        <begin position="20"/>
        <end position="191"/>
    </location>
</feature>
<dbReference type="InterPro" id="IPR022675">
    <property type="entry name" value="G6P_DH_C"/>
</dbReference>
<keyword evidence="10" id="KW-1185">Reference proteome</keyword>
<dbReference type="UniPathway" id="UPA00115">
    <property type="reaction ID" value="UER00408"/>
</dbReference>
<dbReference type="PANTHER" id="PTHR23429">
    <property type="entry name" value="GLUCOSE-6-PHOSPHATE 1-DEHYDROGENASE G6PD"/>
    <property type="match status" value="1"/>
</dbReference>
<dbReference type="AlphaFoldDB" id="A0A2M9CD76"/>
<gene>
    <name evidence="6" type="primary">zwf</name>
    <name evidence="9" type="ORF">CLV28_2763</name>
</gene>
<evidence type="ECO:0000256" key="1">
    <source>
        <dbReference type="ARBA" id="ARBA00004937"/>
    </source>
</evidence>
<dbReference type="EMBL" id="PGFE01000005">
    <property type="protein sequence ID" value="PJJ69298.1"/>
    <property type="molecule type" value="Genomic_DNA"/>
</dbReference>
<name>A0A2M9CD76_9CELL</name>
<evidence type="ECO:0000256" key="6">
    <source>
        <dbReference type="HAMAP-Rule" id="MF_00966"/>
    </source>
</evidence>
<dbReference type="PANTHER" id="PTHR23429:SF0">
    <property type="entry name" value="GLUCOSE-6-PHOSPHATE 1-DEHYDROGENASE"/>
    <property type="match status" value="1"/>
</dbReference>
<comment type="pathway">
    <text evidence="1 6">Carbohydrate degradation; pentose phosphate pathway; D-ribulose 5-phosphate from D-glucose 6-phosphate (oxidative stage): step 1/3.</text>
</comment>
<evidence type="ECO:0000256" key="2">
    <source>
        <dbReference type="ARBA" id="ARBA00022526"/>
    </source>
</evidence>
<protein>
    <recommendedName>
        <fullName evidence="6">Glucose-6-phosphate 1-dehydrogenase</fullName>
        <shortName evidence="6">G6PD</shortName>
        <ecNumber evidence="6">1.1.1.49</ecNumber>
    </recommendedName>
</protein>
<evidence type="ECO:0000313" key="10">
    <source>
        <dbReference type="Proteomes" id="UP000231693"/>
    </source>
</evidence>
<dbReference type="SUPFAM" id="SSF51735">
    <property type="entry name" value="NAD(P)-binding Rossmann-fold domains"/>
    <property type="match status" value="1"/>
</dbReference>
<dbReference type="Gene3D" id="3.40.50.720">
    <property type="entry name" value="NAD(P)-binding Rossmann-like Domain"/>
    <property type="match status" value="1"/>
</dbReference>
<dbReference type="HAMAP" id="MF_00966">
    <property type="entry name" value="G6PD"/>
    <property type="match status" value="1"/>
</dbReference>
<comment type="catalytic activity">
    <reaction evidence="6">
        <text>D-glucose 6-phosphate + NADP(+) = 6-phospho-D-glucono-1,5-lactone + NADPH + H(+)</text>
        <dbReference type="Rhea" id="RHEA:15841"/>
        <dbReference type="ChEBI" id="CHEBI:15378"/>
        <dbReference type="ChEBI" id="CHEBI:57783"/>
        <dbReference type="ChEBI" id="CHEBI:57955"/>
        <dbReference type="ChEBI" id="CHEBI:58349"/>
        <dbReference type="ChEBI" id="CHEBI:61548"/>
        <dbReference type="EC" id="1.1.1.49"/>
    </reaction>
</comment>
<evidence type="ECO:0000313" key="9">
    <source>
        <dbReference type="EMBL" id="PJJ69298.1"/>
    </source>
</evidence>
<keyword evidence="3 6" id="KW-0521">NADP</keyword>
<evidence type="ECO:0000259" key="7">
    <source>
        <dbReference type="Pfam" id="PF00479"/>
    </source>
</evidence>
<dbReference type="PRINTS" id="PR00079">
    <property type="entry name" value="G6PDHDRGNASE"/>
</dbReference>
<accession>A0A2M9CD76</accession>
<feature type="domain" description="Glucose-6-phosphate dehydrogenase C-terminal" evidence="8">
    <location>
        <begin position="194"/>
        <end position="466"/>
    </location>
</feature>
<dbReference type="RefSeq" id="WP_239073178.1">
    <property type="nucleotide sequence ID" value="NZ_BOOX01000005.1"/>
</dbReference>
<keyword evidence="4 6" id="KW-0560">Oxidoreductase</keyword>
<feature type="active site" description="Proton acceptor" evidence="6">
    <location>
        <position position="244"/>
    </location>
</feature>
<dbReference type="Proteomes" id="UP000231693">
    <property type="component" value="Unassembled WGS sequence"/>
</dbReference>
<feature type="binding site" evidence="6">
    <location>
        <position position="239"/>
    </location>
    <ligand>
        <name>substrate</name>
    </ligand>
</feature>
<proteinExistence type="inferred from homology"/>
<dbReference type="EC" id="1.1.1.49" evidence="6"/>
<dbReference type="SUPFAM" id="SSF55347">
    <property type="entry name" value="Glyceraldehyde-3-phosphate dehydrogenase-like, C-terminal domain"/>
    <property type="match status" value="1"/>
</dbReference>
<dbReference type="InterPro" id="IPR036291">
    <property type="entry name" value="NAD(P)-bd_dom_sf"/>
</dbReference>
<evidence type="ECO:0000259" key="8">
    <source>
        <dbReference type="Pfam" id="PF02781"/>
    </source>
</evidence>
<feature type="binding site" evidence="6">
    <location>
        <position position="182"/>
    </location>
    <ligand>
        <name>substrate</name>
    </ligand>
</feature>
<evidence type="ECO:0000256" key="5">
    <source>
        <dbReference type="ARBA" id="ARBA00023277"/>
    </source>
</evidence>
<dbReference type="GO" id="GO:0004345">
    <property type="term" value="F:glucose-6-phosphate dehydrogenase activity"/>
    <property type="evidence" value="ECO:0007669"/>
    <property type="project" value="UniProtKB-UniRule"/>
</dbReference>
<feature type="binding site" evidence="6">
    <location>
        <position position="186"/>
    </location>
    <ligand>
        <name>substrate</name>
    </ligand>
</feature>
<dbReference type="Pfam" id="PF00479">
    <property type="entry name" value="G6PD_N"/>
    <property type="match status" value="1"/>
</dbReference>
<feature type="binding site" evidence="6">
    <location>
        <position position="220"/>
    </location>
    <ligand>
        <name>substrate</name>
    </ligand>
</feature>
<comment type="caution">
    <text evidence="9">The sequence shown here is derived from an EMBL/GenBank/DDBJ whole genome shotgun (WGS) entry which is preliminary data.</text>
</comment>
<dbReference type="GO" id="GO:0009051">
    <property type="term" value="P:pentose-phosphate shunt, oxidative branch"/>
    <property type="evidence" value="ECO:0007669"/>
    <property type="project" value="TreeGrafter"/>
</dbReference>
<dbReference type="GO" id="GO:0006006">
    <property type="term" value="P:glucose metabolic process"/>
    <property type="evidence" value="ECO:0007669"/>
    <property type="project" value="UniProtKB-KW"/>
</dbReference>
<comment type="function">
    <text evidence="6">Catalyzes the oxidation of glucose 6-phosphate to 6-phosphogluconolactone.</text>
</comment>
<organism evidence="9 10">
    <name type="scientific">Sediminihabitans luteus</name>
    <dbReference type="NCBI Taxonomy" id="1138585"/>
    <lineage>
        <taxon>Bacteria</taxon>
        <taxon>Bacillati</taxon>
        <taxon>Actinomycetota</taxon>
        <taxon>Actinomycetes</taxon>
        <taxon>Micrococcales</taxon>
        <taxon>Cellulomonadaceae</taxon>
        <taxon>Sediminihabitans</taxon>
    </lineage>
</organism>
<dbReference type="Gene3D" id="3.30.360.10">
    <property type="entry name" value="Dihydrodipicolinate Reductase, domain 2"/>
    <property type="match status" value="1"/>
</dbReference>
<keyword evidence="5 6" id="KW-0119">Carbohydrate metabolism</keyword>
<feature type="binding site" evidence="6">
    <location>
        <position position="152"/>
    </location>
    <ligand>
        <name>NADP(+)</name>
        <dbReference type="ChEBI" id="CHEBI:58349"/>
    </ligand>
</feature>
<dbReference type="GO" id="GO:0050661">
    <property type="term" value="F:NADP binding"/>
    <property type="evidence" value="ECO:0007669"/>
    <property type="project" value="UniProtKB-UniRule"/>
</dbReference>
<evidence type="ECO:0000256" key="4">
    <source>
        <dbReference type="ARBA" id="ARBA00023002"/>
    </source>
</evidence>
<comment type="caution">
    <text evidence="6">Lacks conserved residue(s) required for the propagation of feature annotation.</text>
</comment>
<dbReference type="PIRSF" id="PIRSF000110">
    <property type="entry name" value="G6PD"/>
    <property type="match status" value="1"/>
</dbReference>
<reference evidence="9 10" key="1">
    <citation type="submission" date="2017-11" db="EMBL/GenBank/DDBJ databases">
        <title>Genomic Encyclopedia of Archaeal and Bacterial Type Strains, Phase II (KMG-II): From Individual Species to Whole Genera.</title>
        <authorList>
            <person name="Goeker M."/>
        </authorList>
    </citation>
    <scope>NUCLEOTIDE SEQUENCE [LARGE SCALE GENOMIC DNA]</scope>
    <source>
        <strain evidence="9 10">DSM 25478</strain>
    </source>
</reference>